<dbReference type="Pfam" id="PF00067">
    <property type="entry name" value="p450"/>
    <property type="match status" value="1"/>
</dbReference>
<evidence type="ECO:0000256" key="2">
    <source>
        <dbReference type="ARBA" id="ARBA00022723"/>
    </source>
</evidence>
<feature type="binding site" description="axial binding residue" evidence="5">
    <location>
        <position position="530"/>
    </location>
    <ligand>
        <name>heme</name>
        <dbReference type="ChEBI" id="CHEBI:30413"/>
    </ligand>
    <ligandPart>
        <name>Fe</name>
        <dbReference type="ChEBI" id="CHEBI:18248"/>
    </ligandPart>
</feature>
<name>A0A0D2CA24_9EURO</name>
<dbReference type="GO" id="GO:0005506">
    <property type="term" value="F:iron ion binding"/>
    <property type="evidence" value="ECO:0007669"/>
    <property type="project" value="InterPro"/>
</dbReference>
<dbReference type="GO" id="GO:0016705">
    <property type="term" value="F:oxidoreductase activity, acting on paired donors, with incorporation or reduction of molecular oxygen"/>
    <property type="evidence" value="ECO:0007669"/>
    <property type="project" value="InterPro"/>
</dbReference>
<keyword evidence="6" id="KW-0503">Monooxygenase</keyword>
<dbReference type="PRINTS" id="PR00463">
    <property type="entry name" value="EP450I"/>
</dbReference>
<dbReference type="RefSeq" id="XP_013322420.1">
    <property type="nucleotide sequence ID" value="XM_013466966.1"/>
</dbReference>
<evidence type="ECO:0000313" key="8">
    <source>
        <dbReference type="Proteomes" id="UP000054342"/>
    </source>
</evidence>
<keyword evidence="3 6" id="KW-0560">Oxidoreductase</keyword>
<dbReference type="InterPro" id="IPR050121">
    <property type="entry name" value="Cytochrome_P450_monoxygenase"/>
</dbReference>
<proteinExistence type="inferred from homology"/>
<reference evidence="7 8" key="1">
    <citation type="submission" date="2015-01" db="EMBL/GenBank/DDBJ databases">
        <title>The Genome Sequence of Exophiala xenobiotica CBS118157.</title>
        <authorList>
            <consortium name="The Broad Institute Genomics Platform"/>
            <person name="Cuomo C."/>
            <person name="de Hoog S."/>
            <person name="Gorbushina A."/>
            <person name="Stielow B."/>
            <person name="Teixiera M."/>
            <person name="Abouelleil A."/>
            <person name="Chapman S.B."/>
            <person name="Priest M."/>
            <person name="Young S.K."/>
            <person name="Wortman J."/>
            <person name="Nusbaum C."/>
            <person name="Birren B."/>
        </authorList>
    </citation>
    <scope>NUCLEOTIDE SEQUENCE [LARGE SCALE GENOMIC DNA]</scope>
    <source>
        <strain evidence="7 8">CBS 118157</strain>
    </source>
</reference>
<dbReference type="STRING" id="348802.A0A0D2CA24"/>
<evidence type="ECO:0000256" key="4">
    <source>
        <dbReference type="ARBA" id="ARBA00023004"/>
    </source>
</evidence>
<dbReference type="InterPro" id="IPR002401">
    <property type="entry name" value="Cyt_P450_E_grp-I"/>
</dbReference>
<dbReference type="GO" id="GO:0020037">
    <property type="term" value="F:heme binding"/>
    <property type="evidence" value="ECO:0007669"/>
    <property type="project" value="InterPro"/>
</dbReference>
<evidence type="ECO:0000256" key="5">
    <source>
        <dbReference type="PIRSR" id="PIRSR602401-1"/>
    </source>
</evidence>
<dbReference type="Gene3D" id="1.10.630.10">
    <property type="entry name" value="Cytochrome P450"/>
    <property type="match status" value="1"/>
</dbReference>
<evidence type="ECO:0000256" key="6">
    <source>
        <dbReference type="RuleBase" id="RU000461"/>
    </source>
</evidence>
<evidence type="ECO:0000313" key="7">
    <source>
        <dbReference type="EMBL" id="KIW61836.1"/>
    </source>
</evidence>
<dbReference type="PANTHER" id="PTHR24305:SF164">
    <property type="entry name" value="P450, PUTATIVE (EUROFUNG)-RELATED"/>
    <property type="match status" value="1"/>
</dbReference>
<gene>
    <name evidence="7" type="ORF">PV05_01908</name>
</gene>
<dbReference type="AlphaFoldDB" id="A0A0D2CA24"/>
<evidence type="ECO:0008006" key="9">
    <source>
        <dbReference type="Google" id="ProtNLM"/>
    </source>
</evidence>
<dbReference type="GO" id="GO:0004497">
    <property type="term" value="F:monooxygenase activity"/>
    <property type="evidence" value="ECO:0007669"/>
    <property type="project" value="UniProtKB-KW"/>
</dbReference>
<dbReference type="Proteomes" id="UP000054342">
    <property type="component" value="Unassembled WGS sequence"/>
</dbReference>
<dbReference type="PANTHER" id="PTHR24305">
    <property type="entry name" value="CYTOCHROME P450"/>
    <property type="match status" value="1"/>
</dbReference>
<keyword evidence="8" id="KW-1185">Reference proteome</keyword>
<keyword evidence="4 5" id="KW-0408">Iron</keyword>
<dbReference type="InterPro" id="IPR001128">
    <property type="entry name" value="Cyt_P450"/>
</dbReference>
<dbReference type="GeneID" id="25323816"/>
<keyword evidence="5 6" id="KW-0349">Heme</keyword>
<sequence length="603" mass="68382">MTASRGSLWDLEAFFECLLSAFAEKHDAQRLVRPWSLRPLQRQFPQDRHINFEDSLHEEVYQRLTAMLSEDLTFLELPLTLWVTVVIALYAISCSFSNHARLGKVPGPWLYATTRFRLGLDAWRARSVQAILNLHRQYGPIVRIGPSEISFNSISALRTIYGAGSGFERTSFYRMFDVYGHKNLFTFGSGKLHRDRKKLISHIYANQTVLGPESSAMVQKKVAAFLSLLEREPNHASEIFRSLHYFSFDTISEFVYGAEHGGTTALSGCKVSQGLIEDILNPARRRLAWFAIHFPAYTKWITTRTGLLERLLASLGLMPMRKPFTYSGIRQHALNAFHSFKNAPTEVQANAAETTVIGRLFKVRQEANLSDMDIASECADHLLAGIDTTADSLMFVIWALSLPQHREFQERLREEVSQISVDGNDLPVPKELTQLPYLNAVVRETLRLYSPLPAFEPRVSSTDTVIDGYEIPAGTVVGMSPFCLHRDETVFPSPLSFTPERWLTPSGTLVPESDLRNRYFWAFSSGARMCIGMHLANAEMLTLIAALYRKYRTSAKHPDTSPGVTSRFEVFYDETMPRMAEHECWIDFVKLAENNKSSGAWTQ</sequence>
<dbReference type="SUPFAM" id="SSF48264">
    <property type="entry name" value="Cytochrome P450"/>
    <property type="match status" value="1"/>
</dbReference>
<dbReference type="HOGENOM" id="CLU_001570_14_2_1"/>
<dbReference type="CDD" id="cd11059">
    <property type="entry name" value="CYP_fungal"/>
    <property type="match status" value="1"/>
</dbReference>
<comment type="similarity">
    <text evidence="6">Belongs to the cytochrome P450 family.</text>
</comment>
<keyword evidence="2 5" id="KW-0479">Metal-binding</keyword>
<evidence type="ECO:0000256" key="3">
    <source>
        <dbReference type="ARBA" id="ARBA00023002"/>
    </source>
</evidence>
<dbReference type="EMBL" id="KN847317">
    <property type="protein sequence ID" value="KIW61836.1"/>
    <property type="molecule type" value="Genomic_DNA"/>
</dbReference>
<dbReference type="PROSITE" id="PS00086">
    <property type="entry name" value="CYTOCHROME_P450"/>
    <property type="match status" value="1"/>
</dbReference>
<dbReference type="PRINTS" id="PR00385">
    <property type="entry name" value="P450"/>
</dbReference>
<evidence type="ECO:0000256" key="1">
    <source>
        <dbReference type="ARBA" id="ARBA00001971"/>
    </source>
</evidence>
<comment type="cofactor">
    <cofactor evidence="1 5">
        <name>heme</name>
        <dbReference type="ChEBI" id="CHEBI:30413"/>
    </cofactor>
</comment>
<dbReference type="InterPro" id="IPR017972">
    <property type="entry name" value="Cyt_P450_CS"/>
</dbReference>
<dbReference type="InterPro" id="IPR036396">
    <property type="entry name" value="Cyt_P450_sf"/>
</dbReference>
<accession>A0A0D2CA24</accession>
<protein>
    <recommendedName>
        <fullName evidence="9">Cytochrome P450</fullName>
    </recommendedName>
</protein>
<organism evidence="7 8">
    <name type="scientific">Exophiala xenobiotica</name>
    <dbReference type="NCBI Taxonomy" id="348802"/>
    <lineage>
        <taxon>Eukaryota</taxon>
        <taxon>Fungi</taxon>
        <taxon>Dikarya</taxon>
        <taxon>Ascomycota</taxon>
        <taxon>Pezizomycotina</taxon>
        <taxon>Eurotiomycetes</taxon>
        <taxon>Chaetothyriomycetidae</taxon>
        <taxon>Chaetothyriales</taxon>
        <taxon>Herpotrichiellaceae</taxon>
        <taxon>Exophiala</taxon>
    </lineage>
</organism>
<dbReference type="OrthoDB" id="1470350at2759"/>